<reference evidence="1" key="1">
    <citation type="submission" date="2025-02" db="EMBL/GenBank/DDBJ databases">
        <authorList>
            <consortium name="NCBI Genome Project"/>
        </authorList>
    </citation>
    <scope>NUCLEOTIDE SEQUENCE</scope>
</reference>
<organism evidence="1">
    <name type="scientific">Aspergillus niger</name>
    <dbReference type="NCBI Taxonomy" id="5061"/>
    <lineage>
        <taxon>Eukaryota</taxon>
        <taxon>Fungi</taxon>
        <taxon>Dikarya</taxon>
        <taxon>Ascomycota</taxon>
        <taxon>Pezizomycotina</taxon>
        <taxon>Eurotiomycetes</taxon>
        <taxon>Eurotiomycetidae</taxon>
        <taxon>Eurotiales</taxon>
        <taxon>Aspergillaceae</taxon>
        <taxon>Aspergillus</taxon>
        <taxon>Aspergillus subgen. Circumdati</taxon>
    </lineage>
</organism>
<evidence type="ECO:0000313" key="1">
    <source>
        <dbReference type="RefSeq" id="XP_059602519.1"/>
    </source>
</evidence>
<sequence length="230" mass="24602">MGTLLLVAGAIRTSLEKVWAVRILTVKKADNGMDQGNSRLSKRGEEGKIRRISTTSWLKMFPPRLGVKGSLGAAYYLNRTWSAVAASNWTGIEAIPTGSATKDDHFLRGSNIGPAAPHSVGYSSATFLGGGRRMRFSASDSSAGVEKKESASLSLLSAGSEPRLTVPRPSQGIIGPNGAWCPPFHPCPGIDIAAYQPVASIEPWLIIRIRYCLANHANGDFVVRTYVGHP</sequence>
<protein>
    <submittedName>
        <fullName evidence="1">Uncharacterized protein</fullName>
    </submittedName>
</protein>
<proteinExistence type="predicted"/>
<dbReference type="KEGG" id="ang:An15g03470"/>
<accession>A0AAJ8BSL9</accession>
<name>A0AAJ8BSL9_ASPNG</name>
<dbReference type="RefSeq" id="XP_059602519.1">
    <property type="nucleotide sequence ID" value="XM_059744596.1"/>
</dbReference>
<dbReference type="AlphaFoldDB" id="A0AAJ8BSL9"/>
<reference evidence="1" key="2">
    <citation type="submission" date="2025-08" db="UniProtKB">
        <authorList>
            <consortium name="RefSeq"/>
        </authorList>
    </citation>
    <scope>IDENTIFICATION</scope>
</reference>
<gene>
    <name evidence="1" type="ORF">An15g03470</name>
</gene>
<dbReference type="GeneID" id="84593161"/>
<dbReference type="VEuPathDB" id="FungiDB:An15g03470"/>